<keyword evidence="3" id="KW-1185">Reference proteome</keyword>
<gene>
    <name evidence="2" type="ORF">CDV36_008630</name>
</gene>
<dbReference type="GO" id="GO:0030145">
    <property type="term" value="F:manganese ion binding"/>
    <property type="evidence" value="ECO:0007669"/>
    <property type="project" value="TreeGrafter"/>
</dbReference>
<proteinExistence type="predicted"/>
<dbReference type="Proteomes" id="UP000277212">
    <property type="component" value="Unassembled WGS sequence"/>
</dbReference>
<feature type="domain" description="Metalloenzyme" evidence="1">
    <location>
        <begin position="39"/>
        <end position="93"/>
    </location>
</feature>
<reference evidence="2 3" key="1">
    <citation type="submission" date="2017-06" db="EMBL/GenBank/DDBJ databases">
        <title>Comparative genomic analysis of Ambrosia Fusariam Clade fungi.</title>
        <authorList>
            <person name="Stajich J.E."/>
            <person name="Carrillo J."/>
            <person name="Kijimoto T."/>
            <person name="Eskalen A."/>
            <person name="O'Donnell K."/>
            <person name="Kasson M."/>
        </authorList>
    </citation>
    <scope>NUCLEOTIDE SEQUENCE [LARGE SCALE GENOMIC DNA]</scope>
    <source>
        <strain evidence="2">UCR3666</strain>
    </source>
</reference>
<dbReference type="InterPro" id="IPR005995">
    <property type="entry name" value="Pgm_bpd_ind"/>
</dbReference>
<protein>
    <recommendedName>
        <fullName evidence="1">Metalloenzyme domain-containing protein</fullName>
    </recommendedName>
</protein>
<dbReference type="PANTHER" id="PTHR31637">
    <property type="entry name" value="2,3-BISPHOSPHOGLYCERATE-INDEPENDENT PHOSPHOGLYCERATE MUTASE"/>
    <property type="match status" value="1"/>
</dbReference>
<evidence type="ECO:0000313" key="2">
    <source>
        <dbReference type="EMBL" id="RMJ11740.1"/>
    </source>
</evidence>
<dbReference type="Pfam" id="PF01676">
    <property type="entry name" value="Metalloenzyme"/>
    <property type="match status" value="1"/>
</dbReference>
<dbReference type="InterPro" id="IPR006124">
    <property type="entry name" value="Metalloenzyme"/>
</dbReference>
<dbReference type="AlphaFoldDB" id="A0A3M2S2G4"/>
<dbReference type="GO" id="GO:0006007">
    <property type="term" value="P:glucose catabolic process"/>
    <property type="evidence" value="ECO:0007669"/>
    <property type="project" value="InterPro"/>
</dbReference>
<dbReference type="OrthoDB" id="1886626at2759"/>
<dbReference type="PANTHER" id="PTHR31637:SF0">
    <property type="entry name" value="2,3-BISPHOSPHOGLYCERATE-INDEPENDENT PHOSPHOGLYCERATE MUTASE"/>
    <property type="match status" value="1"/>
</dbReference>
<sequence length="94" mass="10723">MSDWTMIQESKQHSMSIQHHLMVFHLHDLSINIIFPLWATDKAIGKILEACKKGGYILFITADHGNAEEMKFPDGKPKTSHTTNKVPFIMAKPF</sequence>
<evidence type="ECO:0000259" key="1">
    <source>
        <dbReference type="Pfam" id="PF01676"/>
    </source>
</evidence>
<dbReference type="InterPro" id="IPR017850">
    <property type="entry name" value="Alkaline_phosphatase_core_sf"/>
</dbReference>
<evidence type="ECO:0000313" key="3">
    <source>
        <dbReference type="Proteomes" id="UP000277212"/>
    </source>
</evidence>
<dbReference type="GO" id="GO:0004619">
    <property type="term" value="F:phosphoglycerate mutase activity"/>
    <property type="evidence" value="ECO:0007669"/>
    <property type="project" value="InterPro"/>
</dbReference>
<dbReference type="EMBL" id="NKUJ01000158">
    <property type="protein sequence ID" value="RMJ11740.1"/>
    <property type="molecule type" value="Genomic_DNA"/>
</dbReference>
<dbReference type="SUPFAM" id="SSF53649">
    <property type="entry name" value="Alkaline phosphatase-like"/>
    <property type="match status" value="1"/>
</dbReference>
<name>A0A3M2S2G4_9HYPO</name>
<comment type="caution">
    <text evidence="2">The sequence shown here is derived from an EMBL/GenBank/DDBJ whole genome shotgun (WGS) entry which is preliminary data.</text>
</comment>
<organism evidence="2 3">
    <name type="scientific">Fusarium kuroshium</name>
    <dbReference type="NCBI Taxonomy" id="2010991"/>
    <lineage>
        <taxon>Eukaryota</taxon>
        <taxon>Fungi</taxon>
        <taxon>Dikarya</taxon>
        <taxon>Ascomycota</taxon>
        <taxon>Pezizomycotina</taxon>
        <taxon>Sordariomycetes</taxon>
        <taxon>Hypocreomycetidae</taxon>
        <taxon>Hypocreales</taxon>
        <taxon>Nectriaceae</taxon>
        <taxon>Fusarium</taxon>
        <taxon>Fusarium solani species complex</taxon>
    </lineage>
</organism>
<accession>A0A3M2S2G4</accession>
<dbReference type="STRING" id="2010991.A0A3M2S2G4"/>
<dbReference type="Gene3D" id="3.40.720.10">
    <property type="entry name" value="Alkaline Phosphatase, subunit A"/>
    <property type="match status" value="1"/>
</dbReference>